<dbReference type="PANTHER" id="PTHR12558:SF13">
    <property type="entry name" value="CELL DIVISION CYCLE PROTEIN 27 HOMOLOG"/>
    <property type="match status" value="1"/>
</dbReference>
<protein>
    <submittedName>
        <fullName evidence="2">Tetratricopeptide TPR_1 repeat-containing protein</fullName>
    </submittedName>
</protein>
<dbReference type="eggNOG" id="COG1729">
    <property type="taxonomic scope" value="Bacteria"/>
</dbReference>
<dbReference type="RefSeq" id="WP_013969529.1">
    <property type="nucleotide sequence ID" value="NC_015732.1"/>
</dbReference>
<evidence type="ECO:0000313" key="3">
    <source>
        <dbReference type="Proteomes" id="UP000000503"/>
    </source>
</evidence>
<dbReference type="eggNOG" id="COG3071">
    <property type="taxonomic scope" value="Bacteria"/>
</dbReference>
<dbReference type="InterPro" id="IPR011990">
    <property type="entry name" value="TPR-like_helical_dom_sf"/>
</dbReference>
<dbReference type="PANTHER" id="PTHR12558">
    <property type="entry name" value="CELL DIVISION CYCLE 16,23,27"/>
    <property type="match status" value="1"/>
</dbReference>
<feature type="chain" id="PRO_5003370239" evidence="1">
    <location>
        <begin position="26"/>
        <end position="983"/>
    </location>
</feature>
<dbReference type="SMART" id="SM00028">
    <property type="entry name" value="TPR"/>
    <property type="match status" value="8"/>
</dbReference>
<sequence>MKLKIPFFSRSLFVILFLANTSLYAQNWDRDLFFNAEARFKVGNISLALKQFDELLEKWPDSPYNGDARYYRAVILYRMGNNQEAYQAFEVIEKRYHFSRYIHYIPFWKALIDYDAKNYVRALQLLSNLDLNKLDDETQQQALLYKGKAALALDNTDLALKAFECLNAERFRKSLRVETEGTLLVYLSEMYGRLGKYDEQIKLWESLPAEGLNPEIRESLALRTAEAYLVQGKIDKGTVLLDMLSVSSNREIAIKALQYLLRFEQRQGHDDKVASIIVRSENLLRSDPKALAMFWFQVGSSTFYEGKLDLAKSYFLRVLAIAENENVTQDVPIYLAEISWRQGDKKQAMQILSDAIPRLNDKKALLLSRLQWYALQQEDWHDAIRFGEQALIHAEKEGREDISALVRAYSSYALYREHEYTQALLILGTDPIPPGPKELSLRLQSRLFQKTGQVVSALDSYNALIQQNPFNPEIQIERMSLLFEKSQYDQVIASSKEIEGKFDVAKITSPYRFGFLYMKGVSLAITSSTAAVYSAAAEVLIKALENGPPGDIAFPWALYYKGWSLYRASRFIEAAETFEQFARQYPDHPQTYPAAYLGAWSYARQGLYEKSAILAQRAAAFAGASDPLAKARARYLEGVVRSFTSDWTGALKALDLAASFASPLAVRALFEKGNVYYRMGKIQEADTVFATVQRNYSQEPQAEEAAYRRGELYYEAKQWREALERFTQYRQTYIRGNKVDGALYFSASIQRELSQIDSAILLWERLIREYQRSTYRLPAMIALEKAYWMKQDWENALRVGTNAIVEFGDAAKSAGLEDDVATLRYLLVGMNEKAARLQVKLIKQQGVTSMAGRKTALELARYYIVESSQREAGLALVDQVLAYVGEDPGSAAEAHFLKGEYYALLEAWEKSTDAYLDAINLAIRLKAGETRQDLIPEALFKAVRNSQRLGKTESAKRLVETLKKQYGTSPWAKQADLLMEASR</sequence>
<evidence type="ECO:0000313" key="2">
    <source>
        <dbReference type="EMBL" id="AEJ20241.1"/>
    </source>
</evidence>
<evidence type="ECO:0000256" key="1">
    <source>
        <dbReference type="SAM" id="SignalP"/>
    </source>
</evidence>
<dbReference type="Pfam" id="PF13432">
    <property type="entry name" value="TPR_16"/>
    <property type="match status" value="3"/>
</dbReference>
<gene>
    <name evidence="2" type="ordered locus">Spica_2116</name>
</gene>
<dbReference type="AlphaFoldDB" id="F8F0V5"/>
<dbReference type="Proteomes" id="UP000000503">
    <property type="component" value="Chromosome"/>
</dbReference>
<dbReference type="STRING" id="744872.Spica_2116"/>
<dbReference type="OrthoDB" id="366037at2"/>
<dbReference type="InterPro" id="IPR019734">
    <property type="entry name" value="TPR_rpt"/>
</dbReference>
<dbReference type="HOGENOM" id="CLU_305634_0_0_12"/>
<dbReference type="EMBL" id="CP002868">
    <property type="protein sequence ID" value="AEJ20241.1"/>
    <property type="molecule type" value="Genomic_DNA"/>
</dbReference>
<dbReference type="Gene3D" id="1.25.40.10">
    <property type="entry name" value="Tetratricopeptide repeat domain"/>
    <property type="match status" value="5"/>
</dbReference>
<feature type="signal peptide" evidence="1">
    <location>
        <begin position="1"/>
        <end position="25"/>
    </location>
</feature>
<name>F8F0V5_GRAC1</name>
<accession>F8F0V5</accession>
<organism evidence="2 3">
    <name type="scientific">Gracilinema caldarium (strain ATCC 51460 / DSM 7334 / H1)</name>
    <name type="common">Treponema caldarium</name>
    <dbReference type="NCBI Taxonomy" id="744872"/>
    <lineage>
        <taxon>Bacteria</taxon>
        <taxon>Pseudomonadati</taxon>
        <taxon>Spirochaetota</taxon>
        <taxon>Spirochaetia</taxon>
        <taxon>Spirochaetales</taxon>
        <taxon>Breznakiellaceae</taxon>
        <taxon>Gracilinema</taxon>
    </lineage>
</organism>
<dbReference type="eggNOG" id="COG4105">
    <property type="taxonomic scope" value="Bacteria"/>
</dbReference>
<keyword evidence="1" id="KW-0732">Signal</keyword>
<proteinExistence type="predicted"/>
<dbReference type="SUPFAM" id="SSF48452">
    <property type="entry name" value="TPR-like"/>
    <property type="match status" value="4"/>
</dbReference>
<reference evidence="3" key="1">
    <citation type="journal article" date="2013" name="Stand. Genomic Sci.">
        <title>Genome sequence of the thermophilic fresh-water bacterium Spirochaeta caldaria type strain (H1(T)), reclassification of Spirochaeta caldaria, Spirochaeta stenostrepta, and Spirochaeta zuelzerae in the genus Treponema as Treponema caldaria comb. nov., Treponema stenostrepta comb. nov., and Treponema zuelzerae comb. nov., and emendation of the genus Treponema.</title>
        <authorList>
            <person name="Abt B."/>
            <person name="Goker M."/>
            <person name="Scheuner C."/>
            <person name="Han C."/>
            <person name="Lu M."/>
            <person name="Misra M."/>
            <person name="Lapidus A."/>
            <person name="Nolan M."/>
            <person name="Lucas S."/>
            <person name="Hammon N."/>
            <person name="Deshpande S."/>
            <person name="Cheng J.F."/>
            <person name="Tapia R."/>
            <person name="Goodwin L.A."/>
            <person name="Pitluck S."/>
            <person name="Liolios K."/>
            <person name="Pagani I."/>
            <person name="Ivanova N."/>
            <person name="Mavromatis K."/>
            <person name="Mikhailova N."/>
            <person name="Huntemann M."/>
            <person name="Pati A."/>
            <person name="Chen A."/>
            <person name="Palaniappan K."/>
            <person name="Land M."/>
            <person name="Hauser L."/>
            <person name="Jeffries C.D."/>
            <person name="Rohde M."/>
            <person name="Spring S."/>
            <person name="Gronow S."/>
            <person name="Detter J.C."/>
            <person name="Bristow J."/>
            <person name="Eisen J.A."/>
            <person name="Markowitz V."/>
            <person name="Hugenholtz P."/>
            <person name="Kyrpides N.C."/>
            <person name="Woyke T."/>
            <person name="Klenk H.P."/>
        </authorList>
    </citation>
    <scope>NUCLEOTIDE SEQUENCE</scope>
    <source>
        <strain evidence="3">ATCC 51460 / DSM 7334 / H1</strain>
    </source>
</reference>
<dbReference type="KEGG" id="scd:Spica_2116"/>
<keyword evidence="3" id="KW-1185">Reference proteome</keyword>